<evidence type="ECO:0000256" key="1">
    <source>
        <dbReference type="SAM" id="MobiDB-lite"/>
    </source>
</evidence>
<feature type="region of interest" description="Disordered" evidence="1">
    <location>
        <begin position="189"/>
        <end position="208"/>
    </location>
</feature>
<accession>A0A1V8PLG3</accession>
<protein>
    <recommendedName>
        <fullName evidence="4">AbiEi antitoxin C-terminal domain-containing protein</fullName>
    </recommendedName>
</protein>
<evidence type="ECO:0000313" key="3">
    <source>
        <dbReference type="Proteomes" id="UP000192666"/>
    </source>
</evidence>
<organism evidence="2 3">
    <name type="scientific">Bifidobacterium catenulatum</name>
    <dbReference type="NCBI Taxonomy" id="1686"/>
    <lineage>
        <taxon>Bacteria</taxon>
        <taxon>Bacillati</taxon>
        <taxon>Actinomycetota</taxon>
        <taxon>Actinomycetes</taxon>
        <taxon>Bifidobacteriales</taxon>
        <taxon>Bifidobacteriaceae</taxon>
        <taxon>Bifidobacterium</taxon>
    </lineage>
</organism>
<dbReference type="GeneID" id="45583460"/>
<sequence>MDTSPPLLGNDDLPGPMCLNLLASSGALCKLDSANAYSSHDSATLYGRACIIATLLPSRSVACARTAAWVWLGGTFPDSIDIIAKAHYRTLRYGRKINVFNRVAPSEHTIKVGPITVTTPVRTACDLALNCVPETESKVSEIICMLMQEFHFRSNDCMQIMEDAKHIRNAPQARNYILAIDGRGYEHGNRKDCEDRKNRKDAEYVRGA</sequence>
<evidence type="ECO:0008006" key="4">
    <source>
        <dbReference type="Google" id="ProtNLM"/>
    </source>
</evidence>
<proteinExistence type="predicted"/>
<dbReference type="EMBL" id="NAQA01000008">
    <property type="protein sequence ID" value="OQM49565.1"/>
    <property type="molecule type" value="Genomic_DNA"/>
</dbReference>
<dbReference type="AlphaFoldDB" id="A0A1V8PLG3"/>
<dbReference type="Proteomes" id="UP000192666">
    <property type="component" value="Unassembled WGS sequence"/>
</dbReference>
<dbReference type="RefSeq" id="WP_003835862.1">
    <property type="nucleotide sequence ID" value="NZ_CP128186.1"/>
</dbReference>
<evidence type="ECO:0000313" key="2">
    <source>
        <dbReference type="EMBL" id="OQM49565.1"/>
    </source>
</evidence>
<gene>
    <name evidence="2" type="ORF">B5782_1698</name>
</gene>
<reference evidence="2 3" key="1">
    <citation type="submission" date="2017-03" db="EMBL/GenBank/DDBJ databases">
        <title>Maternal inheritance of bifidobacteria.</title>
        <authorList>
            <person name="Lugli G.A."/>
            <person name="Duranti S."/>
            <person name="Milani C."/>
            <person name="Mancabelli L."/>
        </authorList>
    </citation>
    <scope>NUCLEOTIDE SEQUENCE [LARGE SCALE GENOMIC DNA]</scope>
    <source>
        <strain evidence="2 3">1899B</strain>
    </source>
</reference>
<name>A0A1V8PLG3_9BIFI</name>
<comment type="caution">
    <text evidence="2">The sequence shown here is derived from an EMBL/GenBank/DDBJ whole genome shotgun (WGS) entry which is preliminary data.</text>
</comment>